<name>C5BRG6_TERTT</name>
<dbReference type="InterPro" id="IPR000572">
    <property type="entry name" value="OxRdtase_Mopterin-bd_dom"/>
</dbReference>
<dbReference type="OrthoDB" id="9795587at2"/>
<organism evidence="7 8">
    <name type="scientific">Teredinibacter turnerae (strain ATCC 39867 / T7901)</name>
    <dbReference type="NCBI Taxonomy" id="377629"/>
    <lineage>
        <taxon>Bacteria</taxon>
        <taxon>Pseudomonadati</taxon>
        <taxon>Pseudomonadota</taxon>
        <taxon>Gammaproteobacteria</taxon>
        <taxon>Cellvibrionales</taxon>
        <taxon>Cellvibrionaceae</taxon>
        <taxon>Teredinibacter</taxon>
    </lineage>
</organism>
<keyword evidence="2 5" id="KW-0479">Metal-binding</keyword>
<comment type="subunit">
    <text evidence="5">Heterodimer of a catalytic subunit (MsrP) and a heme-binding subunit (MsrQ).</text>
</comment>
<sequence length="321" mass="36890">MARNPHIIQLPRWAIPENQVTDERLFLNRRKFLTQSTLVATAAYLPMLASAKVGDLADRLSGATKTVSHNEKLTRFEDVSGYNNFYELGTDKGDPAANAEALRTDPWSISVEGECQNPGKLTFEDLIAGQTMEERIYKLRCVEAWSMIIPWSGFPLASLLKKFQPTSDAKYVSFETLYDKSRPLPGQRRNVIDWPYREGLRMDEAMHPLTFVAVGLYGKPIPNQNGAPLRLVVPWKYGFKSIKSIVKIKFTRDQPQTSWNMLAPQEYGFYSNVNPEVDHPRWSQKRERRIGELFRVRTEMLNGYAPEVAELYKGMDLQKYF</sequence>
<dbReference type="KEGG" id="ttu:TERTU_3546"/>
<evidence type="ECO:0000313" key="8">
    <source>
        <dbReference type="Proteomes" id="UP000009080"/>
    </source>
</evidence>
<reference evidence="7 8" key="1">
    <citation type="journal article" date="2009" name="PLoS ONE">
        <title>The complete genome of Teredinibacter turnerae T7901: an intracellular endosymbiont of marine wood-boring bivalves (shipworms).</title>
        <authorList>
            <person name="Yang J.C."/>
            <person name="Madupu R."/>
            <person name="Durkin A.S."/>
            <person name="Ekborg N.A."/>
            <person name="Pedamallu C.S."/>
            <person name="Hostetler J.B."/>
            <person name="Radune D."/>
            <person name="Toms B.S."/>
            <person name="Henrissat B."/>
            <person name="Coutinho P.M."/>
            <person name="Schwarz S."/>
            <person name="Field L."/>
            <person name="Trindade-Silva A.E."/>
            <person name="Soares C.A.G."/>
            <person name="Elshahawi S."/>
            <person name="Hanora A."/>
            <person name="Schmidt E.W."/>
            <person name="Haygood M.G."/>
            <person name="Posfai J."/>
            <person name="Benner J."/>
            <person name="Madinger C."/>
            <person name="Nove J."/>
            <person name="Anton B."/>
            <person name="Chaudhary K."/>
            <person name="Foster J."/>
            <person name="Holman A."/>
            <person name="Kumar S."/>
            <person name="Lessard P.A."/>
            <person name="Luyten Y.A."/>
            <person name="Slatko B."/>
            <person name="Wood N."/>
            <person name="Wu B."/>
            <person name="Teplitski M."/>
            <person name="Mougous J.D."/>
            <person name="Ward N."/>
            <person name="Eisen J.A."/>
            <person name="Badger J.H."/>
            <person name="Distel D.L."/>
        </authorList>
    </citation>
    <scope>NUCLEOTIDE SEQUENCE [LARGE SCALE GENOMIC DNA]</scope>
    <source>
        <strain evidence="8">ATCC 39867 / T7901</strain>
    </source>
</reference>
<dbReference type="PANTHER" id="PTHR43032:SF3">
    <property type="entry name" value="PROTEIN-METHIONINE-SULFOXIDE REDUCTASE CATALYTIC SUBUNIT MSRP"/>
    <property type="match status" value="1"/>
</dbReference>
<dbReference type="InterPro" id="IPR022867">
    <property type="entry name" value="MsrP"/>
</dbReference>
<dbReference type="Proteomes" id="UP000009080">
    <property type="component" value="Chromosome"/>
</dbReference>
<dbReference type="eggNOG" id="COG2041">
    <property type="taxonomic scope" value="Bacteria"/>
</dbReference>
<evidence type="ECO:0000313" key="7">
    <source>
        <dbReference type="EMBL" id="ACR12919.1"/>
    </source>
</evidence>
<dbReference type="SUPFAM" id="SSF56524">
    <property type="entry name" value="Oxidoreductase molybdopterin-binding domain"/>
    <property type="match status" value="1"/>
</dbReference>
<protein>
    <recommendedName>
        <fullName evidence="5">Protein-methionine-sulfoxide reductase catalytic subunit MsrP</fullName>
        <ecNumber evidence="5">1.8.5.-</ecNumber>
    </recommendedName>
</protein>
<dbReference type="Pfam" id="PF00174">
    <property type="entry name" value="Oxidored_molyb"/>
    <property type="match status" value="1"/>
</dbReference>
<comment type="catalytic activity">
    <reaction evidence="5">
        <text>L-methionyl-[protein] + a quinone + H2O = L-methionyl-(R)-S-oxide-[protein] + a quinol</text>
        <dbReference type="Rhea" id="RHEA:51296"/>
        <dbReference type="Rhea" id="RHEA-COMP:12313"/>
        <dbReference type="Rhea" id="RHEA-COMP:12314"/>
        <dbReference type="ChEBI" id="CHEBI:15377"/>
        <dbReference type="ChEBI" id="CHEBI:16044"/>
        <dbReference type="ChEBI" id="CHEBI:24646"/>
        <dbReference type="ChEBI" id="CHEBI:45764"/>
        <dbReference type="ChEBI" id="CHEBI:132124"/>
    </reaction>
</comment>
<feature type="binding site" evidence="5">
    <location>
        <position position="230"/>
    </location>
    <ligand>
        <name>Mo-molybdopterin</name>
        <dbReference type="ChEBI" id="CHEBI:71302"/>
    </ligand>
</feature>
<comment type="cofactor">
    <cofactor evidence="5">
        <name>Mo-molybdopterin</name>
        <dbReference type="ChEBI" id="CHEBI:71302"/>
    </cofactor>
    <text evidence="5">Binds 1 Mo-molybdopterin (Mo-MPT) cofactor per subunit.</text>
</comment>
<feature type="binding site" evidence="5">
    <location>
        <position position="83"/>
    </location>
    <ligand>
        <name>Mo-molybdopterin</name>
        <dbReference type="ChEBI" id="CHEBI:71302"/>
    </ligand>
</feature>
<keyword evidence="5" id="KW-0574">Periplasm</keyword>
<dbReference type="PANTHER" id="PTHR43032">
    <property type="entry name" value="PROTEIN-METHIONINE-SULFOXIDE REDUCTASE"/>
    <property type="match status" value="1"/>
</dbReference>
<accession>C5BRG6</accession>
<dbReference type="AlphaFoldDB" id="C5BRG6"/>
<feature type="binding site" evidence="5">
    <location>
        <begin position="241"/>
        <end position="243"/>
    </location>
    <ligand>
        <name>Mo-molybdopterin</name>
        <dbReference type="ChEBI" id="CHEBI:71302"/>
    </ligand>
</feature>
<feature type="binding site" evidence="5">
    <location>
        <begin position="86"/>
        <end position="87"/>
    </location>
    <ligand>
        <name>Mo-molybdopterin</name>
        <dbReference type="ChEBI" id="CHEBI:71302"/>
    </ligand>
</feature>
<dbReference type="InterPro" id="IPR036374">
    <property type="entry name" value="OxRdtase_Mopterin-bd_sf"/>
</dbReference>
<comment type="subcellular location">
    <subcellularLocation>
        <location evidence="5">Periplasm</location>
    </subcellularLocation>
    <text evidence="5">Is attached to the inner membrane when interacting with the MsrQ subunit.</text>
</comment>
<dbReference type="EMBL" id="CP001614">
    <property type="protein sequence ID" value="ACR12919.1"/>
    <property type="molecule type" value="Genomic_DNA"/>
</dbReference>
<dbReference type="GO" id="GO:0046872">
    <property type="term" value="F:metal ion binding"/>
    <property type="evidence" value="ECO:0007669"/>
    <property type="project" value="UniProtKB-KW"/>
</dbReference>
<dbReference type="GO" id="GO:0030091">
    <property type="term" value="P:protein repair"/>
    <property type="evidence" value="ECO:0007669"/>
    <property type="project" value="UniProtKB-UniRule"/>
</dbReference>
<keyword evidence="8" id="KW-1185">Reference proteome</keyword>
<dbReference type="GO" id="GO:0016672">
    <property type="term" value="F:oxidoreductase activity, acting on a sulfur group of donors, quinone or similar compound as acceptor"/>
    <property type="evidence" value="ECO:0007669"/>
    <property type="project" value="UniProtKB-UniRule"/>
</dbReference>
<dbReference type="GO" id="GO:0043546">
    <property type="term" value="F:molybdopterin cofactor binding"/>
    <property type="evidence" value="ECO:0007669"/>
    <property type="project" value="UniProtKB-UniRule"/>
</dbReference>
<evidence type="ECO:0000256" key="4">
    <source>
        <dbReference type="ARBA" id="ARBA00023002"/>
    </source>
</evidence>
<evidence type="ECO:0000259" key="6">
    <source>
        <dbReference type="Pfam" id="PF00174"/>
    </source>
</evidence>
<gene>
    <name evidence="5" type="primary">msrP</name>
    <name evidence="7" type="ordered locus">TERTU_3546</name>
</gene>
<dbReference type="HAMAP" id="MF_01206">
    <property type="entry name" value="MsrP"/>
    <property type="match status" value="1"/>
</dbReference>
<feature type="domain" description="Oxidoreductase molybdopterin-binding" evidence="6">
    <location>
        <begin position="102"/>
        <end position="259"/>
    </location>
</feature>
<dbReference type="RefSeq" id="WP_015819032.1">
    <property type="nucleotide sequence ID" value="NC_012997.1"/>
</dbReference>
<proteinExistence type="inferred from homology"/>
<dbReference type="HOGENOM" id="CLU_045520_0_0_6"/>
<dbReference type="STRING" id="377629.TERTU_3546"/>
<feature type="binding site" evidence="5">
    <location>
        <position position="176"/>
    </location>
    <ligand>
        <name>Mo-molybdopterin</name>
        <dbReference type="ChEBI" id="CHEBI:71302"/>
    </ligand>
</feature>
<comment type="similarity">
    <text evidence="5">Belongs to the MsrP family.</text>
</comment>
<evidence type="ECO:0000256" key="1">
    <source>
        <dbReference type="ARBA" id="ARBA00022505"/>
    </source>
</evidence>
<feature type="binding site" evidence="5">
    <location>
        <position position="225"/>
    </location>
    <ligand>
        <name>Mo-molybdopterin</name>
        <dbReference type="ChEBI" id="CHEBI:71302"/>
    </ligand>
</feature>
<dbReference type="EC" id="1.8.5.-" evidence="5"/>
<dbReference type="NCBIfam" id="NF003767">
    <property type="entry name" value="PRK05363.1"/>
    <property type="match status" value="1"/>
</dbReference>
<evidence type="ECO:0000256" key="5">
    <source>
        <dbReference type="HAMAP-Rule" id="MF_01206"/>
    </source>
</evidence>
<dbReference type="GO" id="GO:0042597">
    <property type="term" value="C:periplasmic space"/>
    <property type="evidence" value="ECO:0007669"/>
    <property type="project" value="UniProtKB-SubCell"/>
</dbReference>
<keyword evidence="4 5" id="KW-0560">Oxidoreductase</keyword>
<dbReference type="Gene3D" id="3.90.420.10">
    <property type="entry name" value="Oxidoreductase, molybdopterin-binding domain"/>
    <property type="match status" value="1"/>
</dbReference>
<feature type="binding site" evidence="5">
    <location>
        <position position="141"/>
    </location>
    <ligand>
        <name>Mo-molybdopterin</name>
        <dbReference type="ChEBI" id="CHEBI:71302"/>
    </ligand>
    <ligandPart>
        <name>Mo</name>
        <dbReference type="ChEBI" id="CHEBI:28685"/>
    </ligandPart>
</feature>
<evidence type="ECO:0000256" key="3">
    <source>
        <dbReference type="ARBA" id="ARBA00022729"/>
    </source>
</evidence>
<comment type="catalytic activity">
    <reaction evidence="5">
        <text>L-methionyl-[protein] + a quinone + H2O = L-methionyl-(S)-S-oxide-[protein] + a quinol</text>
        <dbReference type="Rhea" id="RHEA:51292"/>
        <dbReference type="Rhea" id="RHEA-COMP:12313"/>
        <dbReference type="Rhea" id="RHEA-COMP:12315"/>
        <dbReference type="ChEBI" id="CHEBI:15377"/>
        <dbReference type="ChEBI" id="CHEBI:16044"/>
        <dbReference type="ChEBI" id="CHEBI:24646"/>
        <dbReference type="ChEBI" id="CHEBI:44120"/>
        <dbReference type="ChEBI" id="CHEBI:132124"/>
    </reaction>
</comment>
<keyword evidence="3 5" id="KW-0732">Signal</keyword>
<keyword evidence="1 5" id="KW-0500">Molybdenum</keyword>
<evidence type="ECO:0000256" key="2">
    <source>
        <dbReference type="ARBA" id="ARBA00022723"/>
    </source>
</evidence>
<comment type="function">
    <text evidence="5">Part of the MsrPQ system that repairs oxidized periplasmic proteins containing methionine sulfoxide residues (Met-O), using respiratory chain electrons. Thus protects these proteins from oxidative-stress damage caused by reactive species of oxygen and chlorine generated by the host defense mechanisms. MsrPQ is essential for the maintenance of envelope integrity under bleach stress, rescuing a wide series of structurally unrelated periplasmic proteins from methionine oxidation. The catalytic subunit MsrP is non-stereospecific, being able to reduce both (R-) and (S-) diastereoisomers of methionine sulfoxide.</text>
</comment>